<evidence type="ECO:0000313" key="2">
    <source>
        <dbReference type="EMBL" id="KAK3397246.1"/>
    </source>
</evidence>
<feature type="region of interest" description="Disordered" evidence="1">
    <location>
        <begin position="35"/>
        <end position="66"/>
    </location>
</feature>
<sequence length="257" mass="28428">MYLASYGPLYAGGKCPLNPLTQNFDVLSFSVHYPQHRRQKRKQKTDPNEGSLNEYNPACRCPPTSNDRPTDYPIVIVAQHVSAVASRVVTGGDATLESTGGKTTETTGRNYRNGGVAVVDKLELRQLNDNEDGGAVNSETEERGTVDTLRSVFQRALVRPLGVLLGSKEKSWRGIGLDEHKSKTVDKKISDTNWDGKPRHSSSKRLNDGLRLDKPEKGSEWGVLPDGVLLPRGMVVVSDREILGLEKVYESEVEVYY</sequence>
<dbReference type="Proteomes" id="UP001281003">
    <property type="component" value="Unassembled WGS sequence"/>
</dbReference>
<gene>
    <name evidence="2" type="ORF">B0T20DRAFT_500886</name>
</gene>
<keyword evidence="3" id="KW-1185">Reference proteome</keyword>
<reference evidence="2" key="1">
    <citation type="journal article" date="2023" name="Mol. Phylogenet. Evol.">
        <title>Genome-scale phylogeny and comparative genomics of the fungal order Sordariales.</title>
        <authorList>
            <person name="Hensen N."/>
            <person name="Bonometti L."/>
            <person name="Westerberg I."/>
            <person name="Brannstrom I.O."/>
            <person name="Guillou S."/>
            <person name="Cros-Aarteil S."/>
            <person name="Calhoun S."/>
            <person name="Haridas S."/>
            <person name="Kuo A."/>
            <person name="Mondo S."/>
            <person name="Pangilinan J."/>
            <person name="Riley R."/>
            <person name="LaButti K."/>
            <person name="Andreopoulos B."/>
            <person name="Lipzen A."/>
            <person name="Chen C."/>
            <person name="Yan M."/>
            <person name="Daum C."/>
            <person name="Ng V."/>
            <person name="Clum A."/>
            <person name="Steindorff A."/>
            <person name="Ohm R.A."/>
            <person name="Martin F."/>
            <person name="Silar P."/>
            <person name="Natvig D.O."/>
            <person name="Lalanne C."/>
            <person name="Gautier V."/>
            <person name="Ament-Velasquez S.L."/>
            <person name="Kruys A."/>
            <person name="Hutchinson M.I."/>
            <person name="Powell A.J."/>
            <person name="Barry K."/>
            <person name="Miller A.N."/>
            <person name="Grigoriev I.V."/>
            <person name="Debuchy R."/>
            <person name="Gladieux P."/>
            <person name="Hiltunen Thoren M."/>
            <person name="Johannesson H."/>
        </authorList>
    </citation>
    <scope>NUCLEOTIDE SEQUENCE</scope>
    <source>
        <strain evidence="2">FGSC 1904</strain>
    </source>
</reference>
<feature type="compositionally biased region" description="Basic and acidic residues" evidence="1">
    <location>
        <begin position="188"/>
        <end position="198"/>
    </location>
</feature>
<evidence type="ECO:0000256" key="1">
    <source>
        <dbReference type="SAM" id="MobiDB-lite"/>
    </source>
</evidence>
<name>A0AAE0PC61_SORBR</name>
<comment type="caution">
    <text evidence="2">The sequence shown here is derived from an EMBL/GenBank/DDBJ whole genome shotgun (WGS) entry which is preliminary data.</text>
</comment>
<accession>A0AAE0PC61</accession>
<protein>
    <submittedName>
        <fullName evidence="2">Uncharacterized protein</fullName>
    </submittedName>
</protein>
<proteinExistence type="predicted"/>
<evidence type="ECO:0000313" key="3">
    <source>
        <dbReference type="Proteomes" id="UP001281003"/>
    </source>
</evidence>
<feature type="region of interest" description="Disordered" evidence="1">
    <location>
        <begin position="188"/>
        <end position="211"/>
    </location>
</feature>
<dbReference type="EMBL" id="JAUTDP010000008">
    <property type="protein sequence ID" value="KAK3397246.1"/>
    <property type="molecule type" value="Genomic_DNA"/>
</dbReference>
<dbReference type="AlphaFoldDB" id="A0AAE0PC61"/>
<reference evidence="2" key="2">
    <citation type="submission" date="2023-07" db="EMBL/GenBank/DDBJ databases">
        <authorList>
            <consortium name="Lawrence Berkeley National Laboratory"/>
            <person name="Haridas S."/>
            <person name="Hensen N."/>
            <person name="Bonometti L."/>
            <person name="Westerberg I."/>
            <person name="Brannstrom I.O."/>
            <person name="Guillou S."/>
            <person name="Cros-Aarteil S."/>
            <person name="Calhoun S."/>
            <person name="Kuo A."/>
            <person name="Mondo S."/>
            <person name="Pangilinan J."/>
            <person name="Riley R."/>
            <person name="LaButti K."/>
            <person name="Andreopoulos B."/>
            <person name="Lipzen A."/>
            <person name="Chen C."/>
            <person name="Yanf M."/>
            <person name="Daum C."/>
            <person name="Ng V."/>
            <person name="Clum A."/>
            <person name="Steindorff A."/>
            <person name="Ohm R."/>
            <person name="Martin F."/>
            <person name="Silar P."/>
            <person name="Natvig D."/>
            <person name="Lalanne C."/>
            <person name="Gautier V."/>
            <person name="Ament-velasquez S.L."/>
            <person name="Kruys A."/>
            <person name="Hutchinson M.I."/>
            <person name="Powell A.J."/>
            <person name="Barry K."/>
            <person name="Miller A.N."/>
            <person name="Grigoriev I.V."/>
            <person name="Debuchy R."/>
            <person name="Gladieux P."/>
            <person name="Thoren M.H."/>
            <person name="Johannesson H."/>
        </authorList>
    </citation>
    <scope>NUCLEOTIDE SEQUENCE</scope>
    <source>
        <strain evidence="2">FGSC 1904</strain>
    </source>
</reference>
<organism evidence="2 3">
    <name type="scientific">Sordaria brevicollis</name>
    <dbReference type="NCBI Taxonomy" id="83679"/>
    <lineage>
        <taxon>Eukaryota</taxon>
        <taxon>Fungi</taxon>
        <taxon>Dikarya</taxon>
        <taxon>Ascomycota</taxon>
        <taxon>Pezizomycotina</taxon>
        <taxon>Sordariomycetes</taxon>
        <taxon>Sordariomycetidae</taxon>
        <taxon>Sordariales</taxon>
        <taxon>Sordariaceae</taxon>
        <taxon>Sordaria</taxon>
    </lineage>
</organism>